<comment type="caution">
    <text evidence="3">The sequence shown here is derived from an EMBL/GenBank/DDBJ whole genome shotgun (WGS) entry which is preliminary data.</text>
</comment>
<dbReference type="Pfam" id="PF01381">
    <property type="entry name" value="HTH_3"/>
    <property type="match status" value="1"/>
</dbReference>
<dbReference type="Proteomes" id="UP000078224">
    <property type="component" value="Unassembled WGS sequence"/>
</dbReference>
<keyword evidence="1" id="KW-0238">DNA-binding</keyword>
<dbReference type="EMBL" id="LXEW01000024">
    <property type="protein sequence ID" value="OAT52210.1"/>
    <property type="molecule type" value="Genomic_DNA"/>
</dbReference>
<dbReference type="RefSeq" id="WP_068440296.1">
    <property type="nucleotide sequence ID" value="NZ_LXEW01000024.1"/>
</dbReference>
<evidence type="ECO:0000259" key="2">
    <source>
        <dbReference type="PROSITE" id="PS50943"/>
    </source>
</evidence>
<reference evidence="3 4" key="1">
    <citation type="submission" date="2016-04" db="EMBL/GenBank/DDBJ databases">
        <title>ATOL: Assembling a taxonomically balanced genome-scale reconstruction of the evolutionary history of the Enterobacteriaceae.</title>
        <authorList>
            <person name="Plunkett G.III."/>
            <person name="Neeno-Eckwall E.C."/>
            <person name="Glasner J.D."/>
            <person name="Perna N.T."/>
        </authorList>
    </citation>
    <scope>NUCLEOTIDE SEQUENCE [LARGE SCALE GENOMIC DNA]</scope>
    <source>
        <strain evidence="3 4">ATCC 35613</strain>
    </source>
</reference>
<evidence type="ECO:0000313" key="4">
    <source>
        <dbReference type="Proteomes" id="UP000078224"/>
    </source>
</evidence>
<dbReference type="AlphaFoldDB" id="A0A1B7JWD2"/>
<organism evidence="3 4">
    <name type="scientific">Providencia heimbachae ATCC 35613</name>
    <dbReference type="NCBI Taxonomy" id="1354272"/>
    <lineage>
        <taxon>Bacteria</taxon>
        <taxon>Pseudomonadati</taxon>
        <taxon>Pseudomonadota</taxon>
        <taxon>Gammaproteobacteria</taxon>
        <taxon>Enterobacterales</taxon>
        <taxon>Morganellaceae</taxon>
        <taxon>Providencia</taxon>
    </lineage>
</organism>
<gene>
    <name evidence="3" type="ORF">M998_1624</name>
</gene>
<accession>A0A1B7JWD2</accession>
<protein>
    <submittedName>
        <fullName evidence="3">MrpJ family protein</fullName>
    </submittedName>
</protein>
<sequence length="78" mass="8988">MLNVNQIVGSEIRKRRKRLGLSGMELANLIGVSQQQISRYERGECNINLENLHVLADALNTDMISFFKDDIFESKDKY</sequence>
<evidence type="ECO:0000313" key="3">
    <source>
        <dbReference type="EMBL" id="OAT52210.1"/>
    </source>
</evidence>
<dbReference type="PANTHER" id="PTHR46558">
    <property type="entry name" value="TRACRIPTIONAL REGULATORY PROTEIN-RELATED-RELATED"/>
    <property type="match status" value="1"/>
</dbReference>
<dbReference type="Gene3D" id="1.10.260.40">
    <property type="entry name" value="lambda repressor-like DNA-binding domains"/>
    <property type="match status" value="1"/>
</dbReference>
<dbReference type="InterPro" id="IPR010982">
    <property type="entry name" value="Lambda_DNA-bd_dom_sf"/>
</dbReference>
<proteinExistence type="predicted"/>
<feature type="domain" description="HTH cro/C1-type" evidence="2">
    <location>
        <begin position="12"/>
        <end position="66"/>
    </location>
</feature>
<dbReference type="InterPro" id="IPR001387">
    <property type="entry name" value="Cro/C1-type_HTH"/>
</dbReference>
<keyword evidence="4" id="KW-1185">Reference proteome</keyword>
<name>A0A1B7JWD2_9GAMM</name>
<dbReference type="GO" id="GO:0003677">
    <property type="term" value="F:DNA binding"/>
    <property type="evidence" value="ECO:0007669"/>
    <property type="project" value="UniProtKB-KW"/>
</dbReference>
<dbReference type="PATRIC" id="fig|1354272.4.peg.1652"/>
<evidence type="ECO:0000256" key="1">
    <source>
        <dbReference type="ARBA" id="ARBA00023125"/>
    </source>
</evidence>
<dbReference type="PANTHER" id="PTHR46558:SF4">
    <property type="entry name" value="DNA-BIDING PHAGE PROTEIN"/>
    <property type="match status" value="1"/>
</dbReference>
<dbReference type="SMART" id="SM00530">
    <property type="entry name" value="HTH_XRE"/>
    <property type="match status" value="1"/>
</dbReference>
<dbReference type="PROSITE" id="PS50943">
    <property type="entry name" value="HTH_CROC1"/>
    <property type="match status" value="1"/>
</dbReference>
<dbReference type="OrthoDB" id="5683219at2"/>
<dbReference type="CDD" id="cd00093">
    <property type="entry name" value="HTH_XRE"/>
    <property type="match status" value="1"/>
</dbReference>
<dbReference type="SUPFAM" id="SSF47413">
    <property type="entry name" value="lambda repressor-like DNA-binding domains"/>
    <property type="match status" value="1"/>
</dbReference>